<accession>A0A0X1T7M7</accession>
<dbReference type="InterPro" id="IPR011010">
    <property type="entry name" value="DNA_brk_join_enz"/>
</dbReference>
<dbReference type="GO" id="GO:0003677">
    <property type="term" value="F:DNA binding"/>
    <property type="evidence" value="ECO:0007669"/>
    <property type="project" value="InterPro"/>
</dbReference>
<dbReference type="GO" id="GO:0006310">
    <property type="term" value="P:DNA recombination"/>
    <property type="evidence" value="ECO:0007669"/>
    <property type="project" value="UniProtKB-KW"/>
</dbReference>
<dbReference type="SUPFAM" id="SSF56349">
    <property type="entry name" value="DNA breaking-rejoining enzymes"/>
    <property type="match status" value="1"/>
</dbReference>
<keyword evidence="3" id="KW-1185">Reference proteome</keyword>
<evidence type="ECO:0000313" key="3">
    <source>
        <dbReference type="Proteomes" id="UP000063229"/>
    </source>
</evidence>
<dbReference type="STRING" id="46677.AWM79_23835"/>
<protein>
    <submittedName>
        <fullName evidence="2">Uncharacterized protein</fullName>
    </submittedName>
</protein>
<dbReference type="InterPro" id="IPR013762">
    <property type="entry name" value="Integrase-like_cat_sf"/>
</dbReference>
<dbReference type="Gene3D" id="1.10.443.10">
    <property type="entry name" value="Intergrase catalytic core"/>
    <property type="match status" value="1"/>
</dbReference>
<name>A0A0X1T7M7_PSEAA</name>
<dbReference type="AlphaFoldDB" id="A0A0X1T7M7"/>
<organism evidence="2 3">
    <name type="scientific">Pseudomonas agarici</name>
    <dbReference type="NCBI Taxonomy" id="46677"/>
    <lineage>
        <taxon>Bacteria</taxon>
        <taxon>Pseudomonadati</taxon>
        <taxon>Pseudomonadota</taxon>
        <taxon>Gammaproteobacteria</taxon>
        <taxon>Pseudomonadales</taxon>
        <taxon>Pseudomonadaceae</taxon>
        <taxon>Pseudomonas</taxon>
    </lineage>
</organism>
<dbReference type="Proteomes" id="UP000063229">
    <property type="component" value="Chromosome"/>
</dbReference>
<dbReference type="GO" id="GO:0015074">
    <property type="term" value="P:DNA integration"/>
    <property type="evidence" value="ECO:0007669"/>
    <property type="project" value="InterPro"/>
</dbReference>
<sequence>MAIAKSMTICERSVKSVAGIEVVGLGVYGLRATAATNAVEHEADIAKVQAWLGRANISTTRICDRRQNRPKDVTDVSSKILTASAATGIFVSAALIRSPTSVR</sequence>
<keyword evidence="1" id="KW-0233">DNA recombination</keyword>
<reference evidence="2 3" key="1">
    <citation type="submission" date="2016-01" db="EMBL/GenBank/DDBJ databases">
        <authorList>
            <person name="McClelland M."/>
            <person name="Jain A."/>
            <person name="Saraogi P."/>
            <person name="Mendelson R."/>
            <person name="Westerman R."/>
            <person name="SanMiguel P."/>
            <person name="Csonka L."/>
        </authorList>
    </citation>
    <scope>NUCLEOTIDE SEQUENCE [LARGE SCALE GENOMIC DNA]</scope>
    <source>
        <strain evidence="2 3">NCPPB 2472</strain>
    </source>
</reference>
<dbReference type="KEGG" id="pagb:AWM79_23835"/>
<evidence type="ECO:0000256" key="1">
    <source>
        <dbReference type="ARBA" id="ARBA00023172"/>
    </source>
</evidence>
<dbReference type="EMBL" id="CP014135">
    <property type="protein sequence ID" value="AMB88140.1"/>
    <property type="molecule type" value="Genomic_DNA"/>
</dbReference>
<proteinExistence type="predicted"/>
<gene>
    <name evidence="2" type="ORF">AWM79_23835</name>
</gene>
<evidence type="ECO:0000313" key="2">
    <source>
        <dbReference type="EMBL" id="AMB88140.1"/>
    </source>
</evidence>